<dbReference type="OrthoDB" id="5190861at2"/>
<keyword evidence="3" id="KW-1185">Reference proteome</keyword>
<protein>
    <recommendedName>
        <fullName evidence="1">ESAT-6-like protein</fullName>
    </recommendedName>
</protein>
<dbReference type="STRING" id="418495.SAMN05216215_102449"/>
<organism evidence="2 3">
    <name type="scientific">Saccharopolyspora shandongensis</name>
    <dbReference type="NCBI Taxonomy" id="418495"/>
    <lineage>
        <taxon>Bacteria</taxon>
        <taxon>Bacillati</taxon>
        <taxon>Actinomycetota</taxon>
        <taxon>Actinomycetes</taxon>
        <taxon>Pseudonocardiales</taxon>
        <taxon>Pseudonocardiaceae</taxon>
        <taxon>Saccharopolyspora</taxon>
    </lineage>
</organism>
<dbReference type="InterPro" id="IPR036689">
    <property type="entry name" value="ESAT-6-like_sf"/>
</dbReference>
<evidence type="ECO:0000256" key="1">
    <source>
        <dbReference type="RuleBase" id="RU362001"/>
    </source>
</evidence>
<dbReference type="Gene3D" id="1.10.287.1060">
    <property type="entry name" value="ESAT-6-like"/>
    <property type="match status" value="1"/>
</dbReference>
<dbReference type="Proteomes" id="UP000199529">
    <property type="component" value="Unassembled WGS sequence"/>
</dbReference>
<reference evidence="3" key="1">
    <citation type="submission" date="2016-10" db="EMBL/GenBank/DDBJ databases">
        <authorList>
            <person name="Varghese N."/>
            <person name="Submissions S."/>
        </authorList>
    </citation>
    <scope>NUCLEOTIDE SEQUENCE [LARGE SCALE GENOMIC DNA]</scope>
    <source>
        <strain evidence="3">CGMCC 4.3530</strain>
    </source>
</reference>
<proteinExistence type="inferred from homology"/>
<dbReference type="EMBL" id="FNOK01000024">
    <property type="protein sequence ID" value="SDY32190.1"/>
    <property type="molecule type" value="Genomic_DNA"/>
</dbReference>
<gene>
    <name evidence="2" type="ORF">SAMN05216215_102449</name>
</gene>
<name>A0A1H3IWU5_9PSEU</name>
<dbReference type="RefSeq" id="WP_093269149.1">
    <property type="nucleotide sequence ID" value="NZ_FNOK01000024.1"/>
</dbReference>
<sequence>MDDEIKYQYAVLGAGVEKMRGATKALAQKIGDLKNQTGNLLQSWDAQASQTYNTKANNINAAFTAMNETLDRVTAAVDTGHQDMRQMDGKLASSFE</sequence>
<dbReference type="InterPro" id="IPR010310">
    <property type="entry name" value="T7SS_ESAT-6-like"/>
</dbReference>
<dbReference type="SUPFAM" id="SSF140453">
    <property type="entry name" value="EsxAB dimer-like"/>
    <property type="match status" value="1"/>
</dbReference>
<evidence type="ECO:0000313" key="2">
    <source>
        <dbReference type="EMBL" id="SDY32190.1"/>
    </source>
</evidence>
<dbReference type="NCBIfam" id="TIGR03930">
    <property type="entry name" value="WXG100_ESAT6"/>
    <property type="match status" value="1"/>
</dbReference>
<evidence type="ECO:0000313" key="3">
    <source>
        <dbReference type="Proteomes" id="UP000199529"/>
    </source>
</evidence>
<comment type="similarity">
    <text evidence="1">Belongs to the WXG100 family.</text>
</comment>
<dbReference type="Pfam" id="PF06013">
    <property type="entry name" value="WXG100"/>
    <property type="match status" value="1"/>
</dbReference>
<dbReference type="AlphaFoldDB" id="A0A1H3IWU5"/>
<accession>A0A1H3IWU5</accession>